<evidence type="ECO:0000256" key="5">
    <source>
        <dbReference type="SAM" id="Coils"/>
    </source>
</evidence>
<evidence type="ECO:0000313" key="8">
    <source>
        <dbReference type="Proteomes" id="UP001176941"/>
    </source>
</evidence>
<feature type="coiled-coil region" evidence="5">
    <location>
        <begin position="195"/>
        <end position="222"/>
    </location>
</feature>
<evidence type="ECO:0000256" key="6">
    <source>
        <dbReference type="SAM" id="MobiDB-lite"/>
    </source>
</evidence>
<reference evidence="7" key="1">
    <citation type="submission" date="2023-04" db="EMBL/GenBank/DDBJ databases">
        <authorList>
            <consortium name="ELIXIR-Norway"/>
        </authorList>
    </citation>
    <scope>NUCLEOTIDE SEQUENCE [LARGE SCALE GENOMIC DNA]</scope>
</reference>
<name>A0ABN8XNH2_RANTA</name>
<sequence>MQKLELELDRVTQERQSPRLAQSQLREALEESRDQVGVHGGPRLRGVSLASDHLHGTHLAKGVTGLAEVTRLGGRPPGPGLSQAPSTVRWNTCEPCEELCLFAPEGRSPYSSSGCALCRLRGQGAQQVASEAQAVGGAAPEVTSSWPPAEPRCHTPVALYGATQRLWLARSQHAQRVWQRQEEMAQRVPARRVAEEAHEKQLKATEEQVEEVEMILKNMEVLLQEKVGELKEQEPGSPSVFSAPLTGTPSEFSAPSRPPTSGPVSFFSAALGSPDWSECVWRNMKGELVAWRCVPELDVQYTVAFAPLQFEKNTQSDLLLKELFVENAHLTKAFQVTEEKQRGTKKKIPILGRK</sequence>
<feature type="region of interest" description="Disordered" evidence="6">
    <location>
        <begin position="1"/>
        <end position="25"/>
    </location>
</feature>
<dbReference type="PANTHER" id="PTHR18905">
    <property type="entry name" value="NINEIN"/>
    <property type="match status" value="1"/>
</dbReference>
<comment type="subcellular location">
    <subcellularLocation>
        <location evidence="1">Cytoplasm</location>
        <location evidence="1">Cytoskeleton</location>
        <location evidence="1">Microtubule organizing center</location>
        <location evidence="1">Centrosome</location>
    </subcellularLocation>
</comment>
<gene>
    <name evidence="7" type="ORF">MRATA1EN1_LOCUS32066</name>
</gene>
<keyword evidence="4" id="KW-0206">Cytoskeleton</keyword>
<keyword evidence="5" id="KW-0175">Coiled coil</keyword>
<feature type="compositionally biased region" description="Basic and acidic residues" evidence="6">
    <location>
        <begin position="1"/>
        <end position="17"/>
    </location>
</feature>
<dbReference type="Proteomes" id="UP001176941">
    <property type="component" value="Unassembled WGS sequence"/>
</dbReference>
<evidence type="ECO:0000256" key="3">
    <source>
        <dbReference type="ARBA" id="ARBA00022553"/>
    </source>
</evidence>
<dbReference type="PANTHER" id="PTHR18905:SF12">
    <property type="entry name" value="NINEIN-LIKE PROTEIN"/>
    <property type="match status" value="1"/>
</dbReference>
<protein>
    <submittedName>
        <fullName evidence="7">Uncharacterized protein</fullName>
    </submittedName>
</protein>
<evidence type="ECO:0000256" key="2">
    <source>
        <dbReference type="ARBA" id="ARBA00022490"/>
    </source>
</evidence>
<feature type="region of interest" description="Disordered" evidence="6">
    <location>
        <begin position="230"/>
        <end position="259"/>
    </location>
</feature>
<keyword evidence="3" id="KW-0597">Phosphoprotein</keyword>
<organism evidence="7 8">
    <name type="scientific">Rangifer tarandus platyrhynchus</name>
    <name type="common">Svalbard reindeer</name>
    <dbReference type="NCBI Taxonomy" id="3082113"/>
    <lineage>
        <taxon>Eukaryota</taxon>
        <taxon>Metazoa</taxon>
        <taxon>Chordata</taxon>
        <taxon>Craniata</taxon>
        <taxon>Vertebrata</taxon>
        <taxon>Euteleostomi</taxon>
        <taxon>Mammalia</taxon>
        <taxon>Eutheria</taxon>
        <taxon>Laurasiatheria</taxon>
        <taxon>Artiodactyla</taxon>
        <taxon>Ruminantia</taxon>
        <taxon>Pecora</taxon>
        <taxon>Cervidae</taxon>
        <taxon>Odocoileinae</taxon>
        <taxon>Rangifer</taxon>
    </lineage>
</organism>
<keyword evidence="8" id="KW-1185">Reference proteome</keyword>
<feature type="non-terminal residue" evidence="7">
    <location>
        <position position="354"/>
    </location>
</feature>
<accession>A0ABN8XNH2</accession>
<comment type="caution">
    <text evidence="7">The sequence shown here is derived from an EMBL/GenBank/DDBJ whole genome shotgun (WGS) entry which is preliminary data.</text>
</comment>
<evidence type="ECO:0000313" key="7">
    <source>
        <dbReference type="EMBL" id="CAI9150448.1"/>
    </source>
</evidence>
<dbReference type="EMBL" id="CATKSN020000849">
    <property type="protein sequence ID" value="CAI9150448.1"/>
    <property type="molecule type" value="Genomic_DNA"/>
</dbReference>
<evidence type="ECO:0000256" key="1">
    <source>
        <dbReference type="ARBA" id="ARBA00004300"/>
    </source>
</evidence>
<evidence type="ECO:0000256" key="4">
    <source>
        <dbReference type="ARBA" id="ARBA00023212"/>
    </source>
</evidence>
<keyword evidence="2" id="KW-0963">Cytoplasm</keyword>
<proteinExistence type="predicted"/>